<dbReference type="InterPro" id="IPR011993">
    <property type="entry name" value="PH-like_dom_sf"/>
</dbReference>
<feature type="domain" description="MyTH4" evidence="9">
    <location>
        <begin position="1"/>
        <end position="70"/>
    </location>
</feature>
<dbReference type="InterPro" id="IPR002404">
    <property type="entry name" value="IRS_PTB"/>
</dbReference>
<dbReference type="PROSITE" id="PS50057">
    <property type="entry name" value="FERM_3"/>
    <property type="match status" value="1"/>
</dbReference>
<sequence>QSWKLMCICASIFPPSDEFANYLACYLYQQTKEAGNVGEAATFALKALDRTMEATQRRVQPMPDEIKRIEVRGPISIKVQFLDNSHRTLLVTSQTRASQVQKAMADTYRMKHPESFGLFECEQPRPGWDKDIYEKRDKMEREQKINDLQNMPMDRELEMSERIMDVVSSWKRSKKKKDRKVAFVYKCKLFSKAQETSYSRQEWKVAFVTAAWHVLHGLYPLSEEHAFQLAAIQLQANHGLKDDNFYITGVMNAEVENYIPYTYLRKYRPEEAESKVLKLHTAHKHLDKPDAYRKYLELLRKEASPQYFGNCFFRAVRVSRLKKTKSQEQDDLVLGISENGVIFVDPYNNKIMEKYKMEEILTYGFRSNAFLFVAGTLMTQKKYQFATMLGKQINDLLRAHIDLRVQQAEIQGYQINTQV</sequence>
<gene>
    <name evidence="10" type="ORF">RFI_35012</name>
</gene>
<dbReference type="SUPFAM" id="SSF54236">
    <property type="entry name" value="Ubiquitin-like"/>
    <property type="match status" value="1"/>
</dbReference>
<dbReference type="InterPro" id="IPR000299">
    <property type="entry name" value="FERM_domain"/>
</dbReference>
<dbReference type="PROSITE" id="PS50200">
    <property type="entry name" value="RA"/>
    <property type="match status" value="1"/>
</dbReference>
<dbReference type="GO" id="GO:0007165">
    <property type="term" value="P:signal transduction"/>
    <property type="evidence" value="ECO:0007669"/>
    <property type="project" value="InterPro"/>
</dbReference>
<protein>
    <recommendedName>
        <fullName evidence="12">FERM domain-containing protein</fullName>
    </recommendedName>
</protein>
<evidence type="ECO:0000256" key="3">
    <source>
        <dbReference type="ARBA" id="ARBA00022490"/>
    </source>
</evidence>
<dbReference type="InterPro" id="IPR035963">
    <property type="entry name" value="FERM_2"/>
</dbReference>
<dbReference type="GO" id="GO:0005737">
    <property type="term" value="C:cytoplasm"/>
    <property type="evidence" value="ECO:0007669"/>
    <property type="project" value="UniProtKB-SubCell"/>
</dbReference>
<dbReference type="InterPro" id="IPR019749">
    <property type="entry name" value="Band_41_domain"/>
</dbReference>
<dbReference type="Gene3D" id="1.25.40.530">
    <property type="entry name" value="MyTH4 domain"/>
    <property type="match status" value="1"/>
</dbReference>
<comment type="subcellular location">
    <subcellularLocation>
        <location evidence="1">Cytoplasm</location>
    </subcellularLocation>
</comment>
<evidence type="ECO:0000313" key="10">
    <source>
        <dbReference type="EMBL" id="ETO02424.1"/>
    </source>
</evidence>
<dbReference type="SUPFAM" id="SSF47031">
    <property type="entry name" value="Second domain of FERM"/>
    <property type="match status" value="1"/>
</dbReference>
<evidence type="ECO:0000256" key="1">
    <source>
        <dbReference type="ARBA" id="ARBA00004496"/>
    </source>
</evidence>
<organism evidence="10 11">
    <name type="scientific">Reticulomyxa filosa</name>
    <dbReference type="NCBI Taxonomy" id="46433"/>
    <lineage>
        <taxon>Eukaryota</taxon>
        <taxon>Sar</taxon>
        <taxon>Rhizaria</taxon>
        <taxon>Retaria</taxon>
        <taxon>Foraminifera</taxon>
        <taxon>Monothalamids</taxon>
        <taxon>Reticulomyxidae</taxon>
        <taxon>Reticulomyxa</taxon>
    </lineage>
</organism>
<evidence type="ECO:0000259" key="7">
    <source>
        <dbReference type="PROSITE" id="PS50057"/>
    </source>
</evidence>
<comment type="caution">
    <text evidence="10">The sequence shown here is derived from an EMBL/GenBank/DDBJ whole genome shotgun (WGS) entry which is preliminary data.</text>
</comment>
<evidence type="ECO:0000256" key="2">
    <source>
        <dbReference type="ARBA" id="ARBA00008314"/>
    </source>
</evidence>
<dbReference type="InterPro" id="IPR019748">
    <property type="entry name" value="FERM_central"/>
</dbReference>
<dbReference type="InterPro" id="IPR029071">
    <property type="entry name" value="Ubiquitin-like_domsf"/>
</dbReference>
<evidence type="ECO:0000313" key="11">
    <source>
        <dbReference type="Proteomes" id="UP000023152"/>
    </source>
</evidence>
<dbReference type="Gene3D" id="1.20.80.10">
    <property type="match status" value="1"/>
</dbReference>
<dbReference type="OMA" id="KLMCICA"/>
<dbReference type="CDD" id="cd14473">
    <property type="entry name" value="FERM_B-lobe"/>
    <property type="match status" value="1"/>
</dbReference>
<dbReference type="InterPro" id="IPR051724">
    <property type="entry name" value="Actin_motor_Myosin"/>
</dbReference>
<dbReference type="Pfam" id="PF02174">
    <property type="entry name" value="IRS"/>
    <property type="match status" value="1"/>
</dbReference>
<keyword evidence="11" id="KW-1185">Reference proteome</keyword>
<dbReference type="SMART" id="SM00295">
    <property type="entry name" value="B41"/>
    <property type="match status" value="1"/>
</dbReference>
<keyword evidence="3" id="KW-0963">Cytoplasm</keyword>
<dbReference type="InterPro" id="IPR014352">
    <property type="entry name" value="FERM/acyl-CoA-bd_prot_sf"/>
</dbReference>
<dbReference type="Pfam" id="PF00784">
    <property type="entry name" value="MyTH4"/>
    <property type="match status" value="1"/>
</dbReference>
<reference evidence="10 11" key="1">
    <citation type="journal article" date="2013" name="Curr. Biol.">
        <title>The Genome of the Foraminiferan Reticulomyxa filosa.</title>
        <authorList>
            <person name="Glockner G."/>
            <person name="Hulsmann N."/>
            <person name="Schleicher M."/>
            <person name="Noegel A.A."/>
            <person name="Eichinger L."/>
            <person name="Gallinger C."/>
            <person name="Pawlowski J."/>
            <person name="Sierra R."/>
            <person name="Euteneuer U."/>
            <person name="Pillet L."/>
            <person name="Moustafa A."/>
            <person name="Platzer M."/>
            <person name="Groth M."/>
            <person name="Szafranski K."/>
            <person name="Schliwa M."/>
        </authorList>
    </citation>
    <scope>NUCLEOTIDE SEQUENCE [LARGE SCALE GENOMIC DNA]</scope>
</reference>
<dbReference type="InterPro" id="IPR038185">
    <property type="entry name" value="MyTH4_dom_sf"/>
</dbReference>
<dbReference type="PANTHER" id="PTHR46049:SF3">
    <property type="entry name" value="MYOSIN VIIA"/>
    <property type="match status" value="1"/>
</dbReference>
<name>X6LLE8_RETFI</name>
<dbReference type="AlphaFoldDB" id="X6LLE8"/>
<dbReference type="Gene3D" id="2.30.29.30">
    <property type="entry name" value="Pleckstrin-homology domain (PH domain)/Phosphotyrosine-binding domain (PTB)"/>
    <property type="match status" value="1"/>
</dbReference>
<evidence type="ECO:0000256" key="6">
    <source>
        <dbReference type="ARBA" id="ARBA00023175"/>
    </source>
</evidence>
<dbReference type="SUPFAM" id="SSF50729">
    <property type="entry name" value="PH domain-like"/>
    <property type="match status" value="1"/>
</dbReference>
<dbReference type="Gene3D" id="3.10.20.90">
    <property type="entry name" value="Phosphatidylinositol 3-kinase Catalytic Subunit, Chain A, domain 1"/>
    <property type="match status" value="1"/>
</dbReference>
<keyword evidence="6" id="KW-0505">Motor protein</keyword>
<dbReference type="PROSITE" id="PS51016">
    <property type="entry name" value="MYTH4"/>
    <property type="match status" value="1"/>
</dbReference>
<dbReference type="EMBL" id="ASPP01035821">
    <property type="protein sequence ID" value="ETO02424.1"/>
    <property type="molecule type" value="Genomic_DNA"/>
</dbReference>
<dbReference type="Pfam" id="PF21989">
    <property type="entry name" value="RA_2"/>
    <property type="match status" value="1"/>
</dbReference>
<dbReference type="GO" id="GO:0003779">
    <property type="term" value="F:actin binding"/>
    <property type="evidence" value="ECO:0007669"/>
    <property type="project" value="UniProtKB-KW"/>
</dbReference>
<proteinExistence type="inferred from homology"/>
<evidence type="ECO:0008006" key="12">
    <source>
        <dbReference type="Google" id="ProtNLM"/>
    </source>
</evidence>
<dbReference type="GO" id="GO:0005856">
    <property type="term" value="C:cytoskeleton"/>
    <property type="evidence" value="ECO:0007669"/>
    <property type="project" value="InterPro"/>
</dbReference>
<dbReference type="InterPro" id="IPR000159">
    <property type="entry name" value="RA_dom"/>
</dbReference>
<feature type="non-terminal residue" evidence="10">
    <location>
        <position position="1"/>
    </location>
</feature>
<dbReference type="PANTHER" id="PTHR46049">
    <property type="entry name" value="AGAP003327-PA"/>
    <property type="match status" value="1"/>
</dbReference>
<comment type="similarity">
    <text evidence="2">Belongs to the TRAFAC class myosin-kinesin ATPase superfamily. Myosin family.</text>
</comment>
<keyword evidence="5" id="KW-0067">ATP-binding</keyword>
<dbReference type="Pfam" id="PF00373">
    <property type="entry name" value="FERM_M"/>
    <property type="match status" value="1"/>
</dbReference>
<evidence type="ECO:0000256" key="5">
    <source>
        <dbReference type="ARBA" id="ARBA00022840"/>
    </source>
</evidence>
<dbReference type="InterPro" id="IPR000857">
    <property type="entry name" value="MyTH4_dom"/>
</dbReference>
<evidence type="ECO:0000256" key="4">
    <source>
        <dbReference type="ARBA" id="ARBA00022741"/>
    </source>
</evidence>
<dbReference type="Proteomes" id="UP000023152">
    <property type="component" value="Unassembled WGS sequence"/>
</dbReference>
<evidence type="ECO:0000259" key="9">
    <source>
        <dbReference type="PROSITE" id="PS51016"/>
    </source>
</evidence>
<evidence type="ECO:0000259" key="8">
    <source>
        <dbReference type="PROSITE" id="PS50200"/>
    </source>
</evidence>
<feature type="domain" description="FERM" evidence="7">
    <location>
        <begin position="75"/>
        <end position="408"/>
    </location>
</feature>
<feature type="domain" description="Ras-associating" evidence="8">
    <location>
        <begin position="73"/>
        <end position="190"/>
    </location>
</feature>
<keyword evidence="4" id="KW-0547">Nucleotide-binding</keyword>
<accession>X6LLE8</accession>
<dbReference type="GO" id="GO:0005524">
    <property type="term" value="F:ATP binding"/>
    <property type="evidence" value="ECO:0007669"/>
    <property type="project" value="UniProtKB-KW"/>
</dbReference>